<dbReference type="EC" id="3.1.1.31" evidence="5"/>
<comment type="similarity">
    <text evidence="4">Belongs to the glucosamine/galactosamine-6-phosphate isomerase family. 6-phosphogluconolactonase subfamily.</text>
</comment>
<dbReference type="GO" id="GO:0005975">
    <property type="term" value="P:carbohydrate metabolic process"/>
    <property type="evidence" value="ECO:0007669"/>
    <property type="project" value="InterPro"/>
</dbReference>
<evidence type="ECO:0000313" key="8">
    <source>
        <dbReference type="EMBL" id="CAA9518575.1"/>
    </source>
</evidence>
<dbReference type="SUPFAM" id="SSF100950">
    <property type="entry name" value="NagB/RpiA/CoA transferase-like"/>
    <property type="match status" value="1"/>
</dbReference>
<evidence type="ECO:0000256" key="1">
    <source>
        <dbReference type="ARBA" id="ARBA00000832"/>
    </source>
</evidence>
<dbReference type="InterPro" id="IPR039104">
    <property type="entry name" value="6PGL"/>
</dbReference>
<dbReference type="UniPathway" id="UPA00115">
    <property type="reaction ID" value="UER00409"/>
</dbReference>
<proteinExistence type="inferred from homology"/>
<dbReference type="GO" id="GO:0017057">
    <property type="term" value="F:6-phosphogluconolactonase activity"/>
    <property type="evidence" value="ECO:0007669"/>
    <property type="project" value="UniProtKB-EC"/>
</dbReference>
<dbReference type="Gene3D" id="3.40.50.1360">
    <property type="match status" value="1"/>
</dbReference>
<sequence length="234" mass="24419">MTRADWRCHDHPGAFAEAVAADVSAVVRRSADERGESLLALPGGGTPRPIFRKLAAAALPWEAVTLIPTDERLVEAGSELSNTRLLEESFAGTGARVASIAGGETDVESAGDLADAHLQQLPWPPALVWLGMGEDGHTASIFVGPDLQAALNAPATRRAVGVRPDPLPPEAPVARVTLTKSAIAAATALIVTITGEKKRALLERALAEGSASDLPIGRVLADRPQSLTIHWCSA</sequence>
<dbReference type="InterPro" id="IPR005900">
    <property type="entry name" value="6-phosphogluconolactonase_DevB"/>
</dbReference>
<reference evidence="8" key="1">
    <citation type="submission" date="2020-02" db="EMBL/GenBank/DDBJ databases">
        <authorList>
            <person name="Meier V. D."/>
        </authorList>
    </citation>
    <scope>NUCLEOTIDE SEQUENCE</scope>
    <source>
        <strain evidence="8">AVDCRST_MAG31</strain>
    </source>
</reference>
<dbReference type="GO" id="GO:0006098">
    <property type="term" value="P:pentose-phosphate shunt"/>
    <property type="evidence" value="ECO:0007669"/>
    <property type="project" value="UniProtKB-UniPathway"/>
</dbReference>
<evidence type="ECO:0000256" key="4">
    <source>
        <dbReference type="ARBA" id="ARBA00010662"/>
    </source>
</evidence>
<comment type="function">
    <text evidence="2">Hydrolysis of 6-phosphogluconolactone to 6-phosphogluconate.</text>
</comment>
<dbReference type="PANTHER" id="PTHR11054">
    <property type="entry name" value="6-PHOSPHOGLUCONOLACTONASE"/>
    <property type="match status" value="1"/>
</dbReference>
<feature type="domain" description="Glucosamine/galactosamine-6-phosphate isomerase" evidence="7">
    <location>
        <begin position="13"/>
        <end position="222"/>
    </location>
</feature>
<dbReference type="RefSeq" id="WP_294169403.1">
    <property type="nucleotide sequence ID" value="NZ_CADCWA010000101.1"/>
</dbReference>
<dbReference type="EMBL" id="CADCWA010000101">
    <property type="protein sequence ID" value="CAA9518575.1"/>
    <property type="molecule type" value="Genomic_DNA"/>
</dbReference>
<evidence type="ECO:0000259" key="7">
    <source>
        <dbReference type="Pfam" id="PF01182"/>
    </source>
</evidence>
<organism evidence="8">
    <name type="scientific">uncultured Sphingomonas sp</name>
    <dbReference type="NCBI Taxonomy" id="158754"/>
    <lineage>
        <taxon>Bacteria</taxon>
        <taxon>Pseudomonadati</taxon>
        <taxon>Pseudomonadota</taxon>
        <taxon>Alphaproteobacteria</taxon>
        <taxon>Sphingomonadales</taxon>
        <taxon>Sphingomonadaceae</taxon>
        <taxon>Sphingomonas</taxon>
        <taxon>environmental samples</taxon>
    </lineage>
</organism>
<evidence type="ECO:0000256" key="3">
    <source>
        <dbReference type="ARBA" id="ARBA00004961"/>
    </source>
</evidence>
<evidence type="ECO:0000256" key="5">
    <source>
        <dbReference type="ARBA" id="ARBA00013198"/>
    </source>
</evidence>
<evidence type="ECO:0000256" key="6">
    <source>
        <dbReference type="ARBA" id="ARBA00020337"/>
    </source>
</evidence>
<dbReference type="PANTHER" id="PTHR11054:SF0">
    <property type="entry name" value="6-PHOSPHOGLUCONOLACTONASE"/>
    <property type="match status" value="1"/>
</dbReference>
<dbReference type="InterPro" id="IPR006148">
    <property type="entry name" value="Glc/Gal-6P_isomerase"/>
</dbReference>
<dbReference type="InterPro" id="IPR037171">
    <property type="entry name" value="NagB/RpiA_transferase-like"/>
</dbReference>
<evidence type="ECO:0000256" key="2">
    <source>
        <dbReference type="ARBA" id="ARBA00002681"/>
    </source>
</evidence>
<protein>
    <recommendedName>
        <fullName evidence="6">6-phosphogluconolactonase</fullName>
        <ecNumber evidence="5">3.1.1.31</ecNumber>
    </recommendedName>
</protein>
<dbReference type="AlphaFoldDB" id="A0A6J4TCD9"/>
<keyword evidence="8" id="KW-0378">Hydrolase</keyword>
<accession>A0A6J4TCD9</accession>
<comment type="catalytic activity">
    <reaction evidence="1">
        <text>6-phospho-D-glucono-1,5-lactone + H2O = 6-phospho-D-gluconate + H(+)</text>
        <dbReference type="Rhea" id="RHEA:12556"/>
        <dbReference type="ChEBI" id="CHEBI:15377"/>
        <dbReference type="ChEBI" id="CHEBI:15378"/>
        <dbReference type="ChEBI" id="CHEBI:57955"/>
        <dbReference type="ChEBI" id="CHEBI:58759"/>
        <dbReference type="EC" id="3.1.1.31"/>
    </reaction>
</comment>
<dbReference type="Pfam" id="PF01182">
    <property type="entry name" value="Glucosamine_iso"/>
    <property type="match status" value="1"/>
</dbReference>
<gene>
    <name evidence="8" type="ORF">AVDCRST_MAG31-1441</name>
</gene>
<name>A0A6J4TCD9_9SPHN</name>
<comment type="pathway">
    <text evidence="3">Carbohydrate degradation; pentose phosphate pathway; D-ribulose 5-phosphate from D-glucose 6-phosphate (oxidative stage): step 2/3.</text>
</comment>
<dbReference type="CDD" id="cd01400">
    <property type="entry name" value="6PGL"/>
    <property type="match status" value="1"/>
</dbReference>